<accession>A0A166VI99</accession>
<dbReference type="AlphaFoldDB" id="A0A166VI99"/>
<sequence length="476" mass="50276">MRISTLKVVLTAPNGPLFAMQALFLWSLLLSNILSRALRKHIICIPIAPRTNPGRSLGFMNVIQKLRTGADGFGRGVVKGRCSQGTMSKLRAYPASSTIMGKVTVYCGVRVLLISILLIPQCEPGASPSSKLLLANCTLASVISPAASVSHRSPMQNTARKRGGEADVDHADKPGVGQAREDGRGGGSVWVMRCDAGGAKGDAGKANGVEAGKMNGVEEGNGRREDKTRRTHTASTAPTRRTPGGEGRIPVYTLGDEDADAGVVEQDGAVGNEGEGRPGVASQRKRGGALTWDSGVVELRGRSDSDDEGLQAEQRLDCTGVGEYSADTEEEEKFSLSLAYSMGSTGEDTEIGEEDTDEVSEGEEAGANEAMSIERTDGGDVNVAVTRGRVTPPSEKVVLTADNRPTEVSPEDWESNKGQLVISCTRMCVHCMGISGTSAIRTLNVHKGHVRGKPNTKSQEVVLPFSPFCVARSGLL</sequence>
<protein>
    <submittedName>
        <fullName evidence="2">Uncharacterized protein</fullName>
    </submittedName>
</protein>
<evidence type="ECO:0000256" key="1">
    <source>
        <dbReference type="SAM" id="MobiDB-lite"/>
    </source>
</evidence>
<feature type="region of interest" description="Disordered" evidence="1">
    <location>
        <begin position="268"/>
        <end position="287"/>
    </location>
</feature>
<evidence type="ECO:0000313" key="3">
    <source>
        <dbReference type="Proteomes" id="UP000076532"/>
    </source>
</evidence>
<dbReference type="EMBL" id="KV417484">
    <property type="protein sequence ID" value="KZP32756.1"/>
    <property type="molecule type" value="Genomic_DNA"/>
</dbReference>
<evidence type="ECO:0000313" key="2">
    <source>
        <dbReference type="EMBL" id="KZP32756.1"/>
    </source>
</evidence>
<organism evidence="2 3">
    <name type="scientific">Athelia psychrophila</name>
    <dbReference type="NCBI Taxonomy" id="1759441"/>
    <lineage>
        <taxon>Eukaryota</taxon>
        <taxon>Fungi</taxon>
        <taxon>Dikarya</taxon>
        <taxon>Basidiomycota</taxon>
        <taxon>Agaricomycotina</taxon>
        <taxon>Agaricomycetes</taxon>
        <taxon>Agaricomycetidae</taxon>
        <taxon>Atheliales</taxon>
        <taxon>Atheliaceae</taxon>
        <taxon>Athelia</taxon>
    </lineage>
</organism>
<proteinExistence type="predicted"/>
<name>A0A166VI99_9AGAM</name>
<gene>
    <name evidence="2" type="ORF">FIBSPDRAFT_924833</name>
</gene>
<keyword evidence="3" id="KW-1185">Reference proteome</keyword>
<feature type="region of interest" description="Disordered" evidence="1">
    <location>
        <begin position="201"/>
        <end position="249"/>
    </location>
</feature>
<dbReference type="Proteomes" id="UP000076532">
    <property type="component" value="Unassembled WGS sequence"/>
</dbReference>
<reference evidence="2 3" key="1">
    <citation type="journal article" date="2016" name="Mol. Biol. Evol.">
        <title>Comparative Genomics of Early-Diverging Mushroom-Forming Fungi Provides Insights into the Origins of Lignocellulose Decay Capabilities.</title>
        <authorList>
            <person name="Nagy L.G."/>
            <person name="Riley R."/>
            <person name="Tritt A."/>
            <person name="Adam C."/>
            <person name="Daum C."/>
            <person name="Floudas D."/>
            <person name="Sun H."/>
            <person name="Yadav J.S."/>
            <person name="Pangilinan J."/>
            <person name="Larsson K.H."/>
            <person name="Matsuura K."/>
            <person name="Barry K."/>
            <person name="Labutti K."/>
            <person name="Kuo R."/>
            <person name="Ohm R.A."/>
            <person name="Bhattacharya S.S."/>
            <person name="Shirouzu T."/>
            <person name="Yoshinaga Y."/>
            <person name="Martin F.M."/>
            <person name="Grigoriev I.V."/>
            <person name="Hibbett D.S."/>
        </authorList>
    </citation>
    <scope>NUCLEOTIDE SEQUENCE [LARGE SCALE GENOMIC DNA]</scope>
    <source>
        <strain evidence="2 3">CBS 109695</strain>
    </source>
</reference>
<feature type="region of interest" description="Disordered" evidence="1">
    <location>
        <begin position="147"/>
        <end position="188"/>
    </location>
</feature>
<feature type="compositionally biased region" description="Basic and acidic residues" evidence="1">
    <location>
        <begin position="162"/>
        <end position="184"/>
    </location>
</feature>